<feature type="transmembrane region" description="Helical" evidence="6">
    <location>
        <begin position="288"/>
        <end position="307"/>
    </location>
</feature>
<feature type="transmembrane region" description="Helical" evidence="6">
    <location>
        <begin position="450"/>
        <end position="471"/>
    </location>
</feature>
<dbReference type="RefSeq" id="WP_150442925.1">
    <property type="nucleotide sequence ID" value="NZ_VYKL01000065.1"/>
</dbReference>
<dbReference type="EMBL" id="VYKL01000065">
    <property type="protein sequence ID" value="KAA9012001.1"/>
    <property type="molecule type" value="Genomic_DNA"/>
</dbReference>
<organism evidence="7 8">
    <name type="scientific">Niallia endozanthoxylica</name>
    <dbReference type="NCBI Taxonomy" id="2036016"/>
    <lineage>
        <taxon>Bacteria</taxon>
        <taxon>Bacillati</taxon>
        <taxon>Bacillota</taxon>
        <taxon>Bacilli</taxon>
        <taxon>Bacillales</taxon>
        <taxon>Bacillaceae</taxon>
        <taxon>Niallia</taxon>
    </lineage>
</organism>
<evidence type="ECO:0000256" key="4">
    <source>
        <dbReference type="ARBA" id="ARBA00022989"/>
    </source>
</evidence>
<feature type="transmembrane region" description="Helical" evidence="6">
    <location>
        <begin position="235"/>
        <end position="256"/>
    </location>
</feature>
<keyword evidence="4 6" id="KW-1133">Transmembrane helix</keyword>
<evidence type="ECO:0000256" key="1">
    <source>
        <dbReference type="ARBA" id="ARBA00004651"/>
    </source>
</evidence>
<evidence type="ECO:0000256" key="3">
    <source>
        <dbReference type="ARBA" id="ARBA00022692"/>
    </source>
</evidence>
<keyword evidence="3 6" id="KW-0812">Transmembrane</keyword>
<feature type="transmembrane region" description="Helical" evidence="6">
    <location>
        <begin position="486"/>
        <end position="506"/>
    </location>
</feature>
<evidence type="ECO:0000256" key="2">
    <source>
        <dbReference type="ARBA" id="ARBA00022475"/>
    </source>
</evidence>
<evidence type="ECO:0000313" key="7">
    <source>
        <dbReference type="EMBL" id="KAA9012001.1"/>
    </source>
</evidence>
<sequence length="536" mass="59494">MQPKNQGKYLFRGTLILTMGALFTKILSAFYRVPFQNIVGDVGFYIYQQVYPFYGIAVVLSTYGFPVVISKLYTEEIMKEKQGNIRQLFIVSMLFLYGFGFLCFLFLFIGSNWLAQYMKDPQLAQLLQLIAFVFLIMPMISLFRGFFQGSGYMLPTAVSQVGEQLIRVVTILISAVFLVRFQYSLYTVGSGAVLGSITGGITAALILLFFWLRIRKKEPISKIHYFHQSGRILKAFFLHAFPVCISSMLLILLQLADSLNLFSQLVASGIESEQAKELKGIYDRGQPLIQLGTIVATSMSLSLVPLITKEKLQNNSGVLKEKIQLSLKSSILVGVGATMGLWGIIKPTNMMLFENTDGSDVLAVLGALIFFGSIIMTVTAILQGLGYTLFPAVIILAGFLMKYMLNLLLIPKLGTMGAAIASVTSLAVILVVFMAKLHTIMGEIIINKRFHTVILAAGICMLTVLSVYLYATDFTYRLGFSDRLTASIQALSAVILGGLTYIVMILRSNVFKESELSLLPFGSKLIMFLPKRKRRD</sequence>
<dbReference type="OrthoDB" id="9775950at2"/>
<keyword evidence="2" id="KW-1003">Cell membrane</keyword>
<dbReference type="PANTHER" id="PTHR30250">
    <property type="entry name" value="PST FAMILY PREDICTED COLANIC ACID TRANSPORTER"/>
    <property type="match status" value="1"/>
</dbReference>
<evidence type="ECO:0000256" key="6">
    <source>
        <dbReference type="SAM" id="Phobius"/>
    </source>
</evidence>
<reference evidence="7 8" key="1">
    <citation type="submission" date="2019-09" db="EMBL/GenBank/DDBJ databases">
        <title>Whole genome sequences of isolates from the Mars Exploration Rovers.</title>
        <authorList>
            <person name="Seuylemezian A."/>
            <person name="Vaishampayan P."/>
        </authorList>
    </citation>
    <scope>NUCLEOTIDE SEQUENCE [LARGE SCALE GENOMIC DNA]</scope>
    <source>
        <strain evidence="7 8">MER_TA_151</strain>
    </source>
</reference>
<evidence type="ECO:0000313" key="8">
    <source>
        <dbReference type="Proteomes" id="UP000326671"/>
    </source>
</evidence>
<keyword evidence="5 6" id="KW-0472">Membrane</keyword>
<dbReference type="AlphaFoldDB" id="A0A5J5GUQ6"/>
<dbReference type="InterPro" id="IPR002797">
    <property type="entry name" value="Polysacc_synth"/>
</dbReference>
<dbReference type="GO" id="GO:0005886">
    <property type="term" value="C:plasma membrane"/>
    <property type="evidence" value="ECO:0007669"/>
    <property type="project" value="UniProtKB-SubCell"/>
</dbReference>
<feature type="transmembrane region" description="Helical" evidence="6">
    <location>
        <begin position="416"/>
        <end position="438"/>
    </location>
</feature>
<dbReference type="PIRSF" id="PIRSF038958">
    <property type="entry name" value="PG_synth_SpoVB"/>
    <property type="match status" value="1"/>
</dbReference>
<keyword evidence="8" id="KW-1185">Reference proteome</keyword>
<feature type="transmembrane region" description="Helical" evidence="6">
    <location>
        <begin position="51"/>
        <end position="73"/>
    </location>
</feature>
<dbReference type="Proteomes" id="UP000326671">
    <property type="component" value="Unassembled WGS sequence"/>
</dbReference>
<name>A0A5J5GUQ6_9BACI</name>
<gene>
    <name evidence="7" type="ORF">F4V44_26225</name>
</gene>
<dbReference type="Pfam" id="PF01943">
    <property type="entry name" value="Polysacc_synt"/>
    <property type="match status" value="1"/>
</dbReference>
<dbReference type="InterPro" id="IPR024923">
    <property type="entry name" value="PG_synth_SpoVB"/>
</dbReference>
<proteinExistence type="predicted"/>
<feature type="transmembrane region" description="Helical" evidence="6">
    <location>
        <begin position="9"/>
        <end position="31"/>
    </location>
</feature>
<dbReference type="InterPro" id="IPR050833">
    <property type="entry name" value="Poly_Biosynth_Transport"/>
</dbReference>
<dbReference type="PANTHER" id="PTHR30250:SF29">
    <property type="entry name" value="POLYSACCHARIDE BIOSYNTHESIS PROTEIN C-TERMINAL DOMAIN-CONTAINING PROTEIN"/>
    <property type="match status" value="1"/>
</dbReference>
<comment type="subcellular location">
    <subcellularLocation>
        <location evidence="1">Cell membrane</location>
        <topology evidence="1">Multi-pass membrane protein</topology>
    </subcellularLocation>
</comment>
<protein>
    <submittedName>
        <fullName evidence="7">Polysaccharide biosynthesis protein</fullName>
    </submittedName>
</protein>
<dbReference type="CDD" id="cd13124">
    <property type="entry name" value="MATE_SpoVB_like"/>
    <property type="match status" value="1"/>
</dbReference>
<feature type="transmembrane region" description="Helical" evidence="6">
    <location>
        <begin position="126"/>
        <end position="147"/>
    </location>
</feature>
<feature type="transmembrane region" description="Helical" evidence="6">
    <location>
        <begin position="94"/>
        <end position="114"/>
    </location>
</feature>
<feature type="transmembrane region" description="Helical" evidence="6">
    <location>
        <begin position="389"/>
        <end position="410"/>
    </location>
</feature>
<feature type="transmembrane region" description="Helical" evidence="6">
    <location>
        <begin position="327"/>
        <end position="345"/>
    </location>
</feature>
<comment type="caution">
    <text evidence="7">The sequence shown here is derived from an EMBL/GenBank/DDBJ whole genome shotgun (WGS) entry which is preliminary data.</text>
</comment>
<feature type="transmembrane region" description="Helical" evidence="6">
    <location>
        <begin position="192"/>
        <end position="214"/>
    </location>
</feature>
<accession>A0A5J5GUQ6</accession>
<feature type="transmembrane region" description="Helical" evidence="6">
    <location>
        <begin position="168"/>
        <end position="186"/>
    </location>
</feature>
<evidence type="ECO:0000256" key="5">
    <source>
        <dbReference type="ARBA" id="ARBA00023136"/>
    </source>
</evidence>
<feature type="transmembrane region" description="Helical" evidence="6">
    <location>
        <begin position="361"/>
        <end position="382"/>
    </location>
</feature>